<dbReference type="GO" id="GO:0004359">
    <property type="term" value="F:glutaminase activity"/>
    <property type="evidence" value="ECO:0007669"/>
    <property type="project" value="InterPro"/>
</dbReference>
<protein>
    <submittedName>
        <fullName evidence="7">Adenine nucleotide alpha hydrolases-like protein</fullName>
    </submittedName>
</protein>
<dbReference type="GO" id="GO:0005737">
    <property type="term" value="C:cytoplasm"/>
    <property type="evidence" value="ECO:0007669"/>
    <property type="project" value="InterPro"/>
</dbReference>
<keyword evidence="4" id="KW-0067">ATP-binding</keyword>
<comment type="pathway">
    <text evidence="1">Cofactor biosynthesis; NAD(+) biosynthesis.</text>
</comment>
<dbReference type="InterPro" id="IPR003694">
    <property type="entry name" value="NAD_synthase"/>
</dbReference>
<dbReference type="GO" id="GO:0009435">
    <property type="term" value="P:NAD+ biosynthetic process"/>
    <property type="evidence" value="ECO:0007669"/>
    <property type="project" value="UniProtKB-UniPathway"/>
</dbReference>
<dbReference type="InterPro" id="IPR014729">
    <property type="entry name" value="Rossmann-like_a/b/a_fold"/>
</dbReference>
<proteinExistence type="predicted"/>
<evidence type="ECO:0000256" key="4">
    <source>
        <dbReference type="ARBA" id="ARBA00022840"/>
    </source>
</evidence>
<evidence type="ECO:0000313" key="7">
    <source>
        <dbReference type="EMBL" id="KAF1940287.1"/>
    </source>
</evidence>
<evidence type="ECO:0000259" key="6">
    <source>
        <dbReference type="Pfam" id="PF02540"/>
    </source>
</evidence>
<feature type="domain" description="NAD/GMP synthase" evidence="6">
    <location>
        <begin position="28"/>
        <end position="182"/>
    </location>
</feature>
<dbReference type="SUPFAM" id="SSF52402">
    <property type="entry name" value="Adenine nucleotide alpha hydrolases-like"/>
    <property type="match status" value="1"/>
</dbReference>
<dbReference type="OrthoDB" id="2020662at2759"/>
<keyword evidence="7" id="KW-0378">Hydrolase</keyword>
<dbReference type="GO" id="GO:0003952">
    <property type="term" value="F:NAD+ synthase (glutamine-hydrolyzing) activity"/>
    <property type="evidence" value="ECO:0007669"/>
    <property type="project" value="InterPro"/>
</dbReference>
<dbReference type="InterPro" id="IPR022310">
    <property type="entry name" value="NAD/GMP_synthase"/>
</dbReference>
<name>A0A6A5ST70_9PLEO</name>
<dbReference type="CDD" id="cd00553">
    <property type="entry name" value="NAD_synthase"/>
    <property type="match status" value="1"/>
</dbReference>
<reference evidence="7" key="1">
    <citation type="journal article" date="2020" name="Stud. Mycol.">
        <title>101 Dothideomycetes genomes: a test case for predicting lifestyles and emergence of pathogens.</title>
        <authorList>
            <person name="Haridas S."/>
            <person name="Albert R."/>
            <person name="Binder M."/>
            <person name="Bloem J."/>
            <person name="Labutti K."/>
            <person name="Salamov A."/>
            <person name="Andreopoulos B."/>
            <person name="Baker S."/>
            <person name="Barry K."/>
            <person name="Bills G."/>
            <person name="Bluhm B."/>
            <person name="Cannon C."/>
            <person name="Castanera R."/>
            <person name="Culley D."/>
            <person name="Daum C."/>
            <person name="Ezra D."/>
            <person name="Gonzalez J."/>
            <person name="Henrissat B."/>
            <person name="Kuo A."/>
            <person name="Liang C."/>
            <person name="Lipzen A."/>
            <person name="Lutzoni F."/>
            <person name="Magnuson J."/>
            <person name="Mondo S."/>
            <person name="Nolan M."/>
            <person name="Ohm R."/>
            <person name="Pangilinan J."/>
            <person name="Park H.-J."/>
            <person name="Ramirez L."/>
            <person name="Alfaro M."/>
            <person name="Sun H."/>
            <person name="Tritt A."/>
            <person name="Yoshinaga Y."/>
            <person name="Zwiers L.-H."/>
            <person name="Turgeon B."/>
            <person name="Goodwin S."/>
            <person name="Spatafora J."/>
            <person name="Crous P."/>
            <person name="Grigoriev I."/>
        </authorList>
    </citation>
    <scope>NUCLEOTIDE SEQUENCE</scope>
    <source>
        <strain evidence="7">CBS 161.51</strain>
    </source>
</reference>
<dbReference type="Pfam" id="PF02540">
    <property type="entry name" value="NAD_synthase"/>
    <property type="match status" value="1"/>
</dbReference>
<evidence type="ECO:0000256" key="5">
    <source>
        <dbReference type="ARBA" id="ARBA00023027"/>
    </source>
</evidence>
<dbReference type="EMBL" id="ML976065">
    <property type="protein sequence ID" value="KAF1940287.1"/>
    <property type="molecule type" value="Genomic_DNA"/>
</dbReference>
<dbReference type="GO" id="GO:0005524">
    <property type="term" value="F:ATP binding"/>
    <property type="evidence" value="ECO:0007669"/>
    <property type="project" value="UniProtKB-KW"/>
</dbReference>
<evidence type="ECO:0000313" key="8">
    <source>
        <dbReference type="Proteomes" id="UP000800038"/>
    </source>
</evidence>
<keyword evidence="3" id="KW-0547">Nucleotide-binding</keyword>
<dbReference type="Proteomes" id="UP000800038">
    <property type="component" value="Unassembled WGS sequence"/>
</dbReference>
<sequence length="184" mass="20774">MVRRWSSRSAFTHPFQTFANFISFHRCWLWDYLRYSNSAGFFLPLSGGLDSCSTATLVYSMCRIVVRALHDGNPQVHRDVVRIAGPYHPEGWLPQDAKELCGTLLSTAYLGMSAQSSSETRSRAQRFAEAIGSKHTSMEIQPIFQAFQDVFTKSTNFQPSFDGSTAEDLALQNLQARSRMVMCE</sequence>
<keyword evidence="2" id="KW-0436">Ligase</keyword>
<keyword evidence="8" id="KW-1185">Reference proteome</keyword>
<dbReference type="Gene3D" id="3.40.50.620">
    <property type="entry name" value="HUPs"/>
    <property type="match status" value="1"/>
</dbReference>
<evidence type="ECO:0000256" key="3">
    <source>
        <dbReference type="ARBA" id="ARBA00022741"/>
    </source>
</evidence>
<dbReference type="AlphaFoldDB" id="A0A6A5ST70"/>
<accession>A0A6A5ST70</accession>
<organism evidence="7 8">
    <name type="scientific">Clathrospora elynae</name>
    <dbReference type="NCBI Taxonomy" id="706981"/>
    <lineage>
        <taxon>Eukaryota</taxon>
        <taxon>Fungi</taxon>
        <taxon>Dikarya</taxon>
        <taxon>Ascomycota</taxon>
        <taxon>Pezizomycotina</taxon>
        <taxon>Dothideomycetes</taxon>
        <taxon>Pleosporomycetidae</taxon>
        <taxon>Pleosporales</taxon>
        <taxon>Diademaceae</taxon>
        <taxon>Clathrospora</taxon>
    </lineage>
</organism>
<evidence type="ECO:0000256" key="2">
    <source>
        <dbReference type="ARBA" id="ARBA00022598"/>
    </source>
</evidence>
<dbReference type="PANTHER" id="PTHR23090:SF9">
    <property type="entry name" value="GLUTAMINE-DEPENDENT NAD(+) SYNTHETASE"/>
    <property type="match status" value="1"/>
</dbReference>
<dbReference type="PANTHER" id="PTHR23090">
    <property type="entry name" value="NH 3 /GLUTAMINE-DEPENDENT NAD + SYNTHETASE"/>
    <property type="match status" value="1"/>
</dbReference>
<gene>
    <name evidence="7" type="ORF">EJ02DRAFT_231682</name>
</gene>
<keyword evidence="5" id="KW-0520">NAD</keyword>
<dbReference type="UniPathway" id="UPA00253"/>
<evidence type="ECO:0000256" key="1">
    <source>
        <dbReference type="ARBA" id="ARBA00004790"/>
    </source>
</evidence>